<comment type="caution">
    <text evidence="5">The sequence shown here is derived from an EMBL/GenBank/DDBJ whole genome shotgun (WGS) entry which is preliminary data.</text>
</comment>
<feature type="binding site" evidence="1">
    <location>
        <position position="114"/>
    </location>
    <ligand>
        <name>Zn(2+)</name>
        <dbReference type="ChEBI" id="CHEBI:29105"/>
    </ligand>
</feature>
<dbReference type="GO" id="GO:0016020">
    <property type="term" value="C:membrane"/>
    <property type="evidence" value="ECO:0007669"/>
    <property type="project" value="GOC"/>
</dbReference>
<name>A0AAW6TTG3_9BACT</name>
<dbReference type="Pfam" id="PF04734">
    <property type="entry name" value="Ceramidase_alk"/>
    <property type="match status" value="1"/>
</dbReference>
<proteinExistence type="inferred from homology"/>
<feature type="domain" description="Neutral/alkaline non-lysosomal ceramidase N-terminal" evidence="4">
    <location>
        <begin position="30"/>
        <end position="182"/>
    </location>
</feature>
<keyword evidence="2" id="KW-0746">Sphingolipid metabolism</keyword>
<keyword evidence="2" id="KW-0378">Hydrolase</keyword>
<dbReference type="RefSeq" id="WP_349244323.1">
    <property type="nucleotide sequence ID" value="NZ_JASCXX010000007.1"/>
</dbReference>
<dbReference type="GO" id="GO:0017040">
    <property type="term" value="F:N-acylsphingosine amidohydrolase activity"/>
    <property type="evidence" value="ECO:0007669"/>
    <property type="project" value="UniProtKB-UniRule"/>
</dbReference>
<keyword evidence="6" id="KW-1185">Reference proteome</keyword>
<evidence type="ECO:0000313" key="5">
    <source>
        <dbReference type="EMBL" id="MDI6448913.1"/>
    </source>
</evidence>
<dbReference type="Proteomes" id="UP001431776">
    <property type="component" value="Unassembled WGS sequence"/>
</dbReference>
<dbReference type="PANTHER" id="PTHR12670:SF1">
    <property type="entry name" value="NEUTRAL CERAMIDASE"/>
    <property type="match status" value="1"/>
</dbReference>
<evidence type="ECO:0000256" key="3">
    <source>
        <dbReference type="SAM" id="SignalP"/>
    </source>
</evidence>
<dbReference type="EC" id="3.5.1.23" evidence="2"/>
<feature type="signal peptide" evidence="3">
    <location>
        <begin position="1"/>
        <end position="26"/>
    </location>
</feature>
<dbReference type="InterPro" id="IPR006823">
    <property type="entry name" value="Ceramidase_alk"/>
</dbReference>
<gene>
    <name evidence="5" type="ORF">QJ522_07630</name>
</gene>
<sequence>MMRAHLVSRWLLAVAVGLCACSTSRAALRAGCAKVDITPPLGLKLIGSQGQPSDSVLDELYARALVLSDGANTVAIVSVDLLYSPLEEITNPVRTLVAERVGIPEQNVMVCATHTHSGPDIFTNAKLAPASRIAPEDIDQAYVRTLIGKLASVVQIAHRDMQDAKIGVATGTLPEVAYNRRPKRPNGQVQTTFTLPAEITATRRVETRSDGRTIVTFSMPPEQADLTFGPIDPAVSVLRVEDPNGRIVGSLFAFGCHPVSVYPFRSTAISADYPAHAMRVVERTEGGVSLFALGLAGNVVPIRRDVGPCEQIGKALGAEALRRLQLVATADDVTLDARRCALTLATKDTPPQEITTEIQVLRLGDVYILGLPGEILVEVGLAIKDKAGIDKLFVTSMTNDSIGYVCHAEAYTEAGYESTRGTHLAPGAGERLIAGALDLLDAIKP</sequence>
<keyword evidence="1" id="KW-0862">Zinc</keyword>
<dbReference type="PANTHER" id="PTHR12670">
    <property type="entry name" value="CERAMIDASE"/>
    <property type="match status" value="1"/>
</dbReference>
<dbReference type="PROSITE" id="PS51257">
    <property type="entry name" value="PROKAR_LIPOPROTEIN"/>
    <property type="match status" value="1"/>
</dbReference>
<evidence type="ECO:0000256" key="1">
    <source>
        <dbReference type="PIRSR" id="PIRSR606823-2"/>
    </source>
</evidence>
<evidence type="ECO:0000259" key="4">
    <source>
        <dbReference type="Pfam" id="PF04734"/>
    </source>
</evidence>
<dbReference type="GO" id="GO:0042759">
    <property type="term" value="P:long-chain fatty acid biosynthetic process"/>
    <property type="evidence" value="ECO:0007669"/>
    <property type="project" value="TreeGrafter"/>
</dbReference>
<organism evidence="5 6">
    <name type="scientific">Anaerobaca lacustris</name>
    <dbReference type="NCBI Taxonomy" id="3044600"/>
    <lineage>
        <taxon>Bacteria</taxon>
        <taxon>Pseudomonadati</taxon>
        <taxon>Planctomycetota</taxon>
        <taxon>Phycisphaerae</taxon>
        <taxon>Sedimentisphaerales</taxon>
        <taxon>Anaerobacaceae</taxon>
        <taxon>Anaerobaca</taxon>
    </lineage>
</organism>
<comment type="catalytic activity">
    <reaction evidence="2">
        <text>an N-acylsphing-4-enine + H2O = sphing-4-enine + a fatty acid</text>
        <dbReference type="Rhea" id="RHEA:20856"/>
        <dbReference type="ChEBI" id="CHEBI:15377"/>
        <dbReference type="ChEBI" id="CHEBI:28868"/>
        <dbReference type="ChEBI" id="CHEBI:52639"/>
        <dbReference type="ChEBI" id="CHEBI:57756"/>
        <dbReference type="EC" id="3.5.1.23"/>
    </reaction>
</comment>
<reference evidence="5" key="1">
    <citation type="submission" date="2023-05" db="EMBL/GenBank/DDBJ databases">
        <title>Anaerotaeda fermentans gen. nov., sp. nov., a novel anaerobic planctomycete of the new family within the order Sedimentisphaerales isolated from Taman Peninsula, Russia.</title>
        <authorList>
            <person name="Khomyakova M.A."/>
            <person name="Merkel A.Y."/>
            <person name="Slobodkin A.I."/>
        </authorList>
    </citation>
    <scope>NUCLEOTIDE SEQUENCE</scope>
    <source>
        <strain evidence="5">M17dextr</strain>
    </source>
</reference>
<feature type="chain" id="PRO_5043767636" description="Neutral ceramidase" evidence="3">
    <location>
        <begin position="27"/>
        <end position="445"/>
    </location>
</feature>
<dbReference type="GO" id="GO:0005576">
    <property type="term" value="C:extracellular region"/>
    <property type="evidence" value="ECO:0007669"/>
    <property type="project" value="TreeGrafter"/>
</dbReference>
<dbReference type="AlphaFoldDB" id="A0AAW6TTG3"/>
<dbReference type="EMBL" id="JASCXX010000007">
    <property type="protein sequence ID" value="MDI6448913.1"/>
    <property type="molecule type" value="Genomic_DNA"/>
</dbReference>
<accession>A0AAW6TTG3</accession>
<protein>
    <recommendedName>
        <fullName evidence="2">Neutral ceramidase</fullName>
        <ecNumber evidence="2">3.5.1.23</ecNumber>
    </recommendedName>
</protein>
<comment type="similarity">
    <text evidence="2">Belongs to the neutral ceramidase family.</text>
</comment>
<keyword evidence="3" id="KW-0732">Signal</keyword>
<dbReference type="GO" id="GO:0046514">
    <property type="term" value="P:ceramide catabolic process"/>
    <property type="evidence" value="ECO:0007669"/>
    <property type="project" value="InterPro"/>
</dbReference>
<dbReference type="GO" id="GO:0046512">
    <property type="term" value="P:sphingosine biosynthetic process"/>
    <property type="evidence" value="ECO:0007669"/>
    <property type="project" value="TreeGrafter"/>
</dbReference>
<keyword evidence="2" id="KW-0443">Lipid metabolism</keyword>
<keyword evidence="1" id="KW-0479">Metal-binding</keyword>
<dbReference type="InterPro" id="IPR031329">
    <property type="entry name" value="NEUT/ALK_ceramidase_N"/>
</dbReference>
<dbReference type="GO" id="GO:0046872">
    <property type="term" value="F:metal ion binding"/>
    <property type="evidence" value="ECO:0007669"/>
    <property type="project" value="UniProtKB-KW"/>
</dbReference>
<evidence type="ECO:0000313" key="6">
    <source>
        <dbReference type="Proteomes" id="UP001431776"/>
    </source>
</evidence>
<comment type="cofactor">
    <cofactor evidence="1">
        <name>Zn(2+)</name>
        <dbReference type="ChEBI" id="CHEBI:29105"/>
    </cofactor>
    <text evidence="1">Binds 1 zinc ion per subunit.</text>
</comment>
<evidence type="ECO:0000256" key="2">
    <source>
        <dbReference type="RuleBase" id="RU366019"/>
    </source>
</evidence>